<evidence type="ECO:0000256" key="3">
    <source>
        <dbReference type="ARBA" id="ARBA00022692"/>
    </source>
</evidence>
<dbReference type="EMBL" id="QUQM01000005">
    <property type="protein sequence ID" value="KAA8643312.1"/>
    <property type="molecule type" value="Genomic_DNA"/>
</dbReference>
<dbReference type="Proteomes" id="UP000324241">
    <property type="component" value="Unassembled WGS sequence"/>
</dbReference>
<dbReference type="RefSeq" id="XP_033422674.1">
    <property type="nucleotide sequence ID" value="XM_033574656.1"/>
</dbReference>
<accession>A0A5M9M8D3</accession>
<protein>
    <recommendedName>
        <fullName evidence="9">Protein required for ethanol metabolism</fullName>
    </recommendedName>
</protein>
<evidence type="ECO:0008006" key="9">
    <source>
        <dbReference type="Google" id="ProtNLM"/>
    </source>
</evidence>
<comment type="subcellular location">
    <subcellularLocation>
        <location evidence="1">Membrane</location>
        <topology evidence="1">Multi-pass membrane protein</topology>
    </subcellularLocation>
</comment>
<evidence type="ECO:0000256" key="4">
    <source>
        <dbReference type="ARBA" id="ARBA00022989"/>
    </source>
</evidence>
<comment type="similarity">
    <text evidence="2 6">Belongs to the peroxisomal membrane protein PXMP2/4 family.</text>
</comment>
<dbReference type="VEuPathDB" id="FungiDB:EYZ11_000872"/>
<organism evidence="7 8">
    <name type="scientific">Aspergillus tanneri</name>
    <dbReference type="NCBI Taxonomy" id="1220188"/>
    <lineage>
        <taxon>Eukaryota</taxon>
        <taxon>Fungi</taxon>
        <taxon>Dikarya</taxon>
        <taxon>Ascomycota</taxon>
        <taxon>Pezizomycotina</taxon>
        <taxon>Eurotiomycetes</taxon>
        <taxon>Eurotiomycetidae</taxon>
        <taxon>Eurotiales</taxon>
        <taxon>Aspergillaceae</taxon>
        <taxon>Aspergillus</taxon>
        <taxon>Aspergillus subgen. Circumdati</taxon>
    </lineage>
</organism>
<evidence type="ECO:0000313" key="7">
    <source>
        <dbReference type="EMBL" id="KAA8643312.1"/>
    </source>
</evidence>
<evidence type="ECO:0000256" key="6">
    <source>
        <dbReference type="RuleBase" id="RU363053"/>
    </source>
</evidence>
<name>A0A5M9M8D3_9EURO</name>
<gene>
    <name evidence="7" type="ORF">ATNIH1004_010079</name>
</gene>
<evidence type="ECO:0000313" key="8">
    <source>
        <dbReference type="Proteomes" id="UP000324241"/>
    </source>
</evidence>
<dbReference type="InterPro" id="IPR007248">
    <property type="entry name" value="Mpv17_PMP22"/>
</dbReference>
<feature type="transmembrane region" description="Helical" evidence="6">
    <location>
        <begin position="42"/>
        <end position="61"/>
    </location>
</feature>
<evidence type="ECO:0000256" key="1">
    <source>
        <dbReference type="ARBA" id="ARBA00004141"/>
    </source>
</evidence>
<dbReference type="PANTHER" id="PTHR11266:SF80">
    <property type="entry name" value="PEROXISOMAL MEMBRANE PROTEIN 2"/>
    <property type="match status" value="1"/>
</dbReference>
<feature type="transmembrane region" description="Helical" evidence="6">
    <location>
        <begin position="138"/>
        <end position="160"/>
    </location>
</feature>
<dbReference type="Pfam" id="PF04117">
    <property type="entry name" value="Mpv17_PMP22"/>
    <property type="match status" value="1"/>
</dbReference>
<comment type="caution">
    <text evidence="7">The sequence shown here is derived from an EMBL/GenBank/DDBJ whole genome shotgun (WGS) entry which is preliminary data.</text>
</comment>
<sequence length="185" mass="20714">MALPPVVKASLQSTLINAGSNILAQGIQAHQNETPFELDRQALWLFTTCAFLMSPFTFLWLEGLEAAFPGSYEDPRSKPENGKEKNARSKFNVKNIVAKVVIDQTVGGAWNTFLLISIMGFLRGQDYESIMGHVRNEFWPLLFAGMKLWSFVSIFNFTLVPADKRMLSGSLFSVVWAIYLSLRSG</sequence>
<evidence type="ECO:0000256" key="2">
    <source>
        <dbReference type="ARBA" id="ARBA00006824"/>
    </source>
</evidence>
<reference evidence="7 8" key="1">
    <citation type="submission" date="2019-08" db="EMBL/GenBank/DDBJ databases">
        <title>The genome sequence of a newly discovered highly antifungal drug resistant Aspergillus species, Aspergillus tanneri NIH 1004.</title>
        <authorList>
            <person name="Mounaud S."/>
            <person name="Singh I."/>
            <person name="Joardar V."/>
            <person name="Pakala S."/>
            <person name="Pakala S."/>
            <person name="Venepally P."/>
            <person name="Chung J.K."/>
            <person name="Losada L."/>
            <person name="Nierman W.C."/>
        </authorList>
    </citation>
    <scope>NUCLEOTIDE SEQUENCE [LARGE SCALE GENOMIC DNA]</scope>
    <source>
        <strain evidence="7 8">NIH1004</strain>
    </source>
</reference>
<dbReference type="AlphaFoldDB" id="A0A5M9M8D3"/>
<keyword evidence="4 6" id="KW-1133">Transmembrane helix</keyword>
<evidence type="ECO:0000256" key="5">
    <source>
        <dbReference type="ARBA" id="ARBA00023136"/>
    </source>
</evidence>
<dbReference type="GO" id="GO:0005778">
    <property type="term" value="C:peroxisomal membrane"/>
    <property type="evidence" value="ECO:0007669"/>
    <property type="project" value="TreeGrafter"/>
</dbReference>
<proteinExistence type="inferred from homology"/>
<dbReference type="OrthoDB" id="10267969at2759"/>
<dbReference type="GeneID" id="54332781"/>
<keyword evidence="5 6" id="KW-0472">Membrane</keyword>
<dbReference type="PANTHER" id="PTHR11266">
    <property type="entry name" value="PEROXISOMAL MEMBRANE PROTEIN 2, PXMP2 MPV17"/>
    <property type="match status" value="1"/>
</dbReference>
<keyword evidence="3 6" id="KW-0812">Transmembrane</keyword>